<proteinExistence type="predicted"/>
<evidence type="ECO:0000313" key="4">
    <source>
        <dbReference type="Proteomes" id="UP001356427"/>
    </source>
</evidence>
<protein>
    <submittedName>
        <fullName evidence="3">Uncharacterized protein</fullName>
    </submittedName>
</protein>
<dbReference type="GO" id="GO:0003779">
    <property type="term" value="F:actin binding"/>
    <property type="evidence" value="ECO:0007669"/>
    <property type="project" value="UniProtKB-KW"/>
</dbReference>
<reference evidence="3 4" key="1">
    <citation type="submission" date="2021-04" db="EMBL/GenBank/DDBJ databases">
        <authorList>
            <person name="De Guttry C."/>
            <person name="Zahm M."/>
            <person name="Klopp C."/>
            <person name="Cabau C."/>
            <person name="Louis A."/>
            <person name="Berthelot C."/>
            <person name="Parey E."/>
            <person name="Roest Crollius H."/>
            <person name="Montfort J."/>
            <person name="Robinson-Rechavi M."/>
            <person name="Bucao C."/>
            <person name="Bouchez O."/>
            <person name="Gislard M."/>
            <person name="Lluch J."/>
            <person name="Milhes M."/>
            <person name="Lampietro C."/>
            <person name="Lopez Roques C."/>
            <person name="Donnadieu C."/>
            <person name="Braasch I."/>
            <person name="Desvignes T."/>
            <person name="Postlethwait J."/>
            <person name="Bobe J."/>
            <person name="Wedekind C."/>
            <person name="Guiguen Y."/>
        </authorList>
    </citation>
    <scope>NUCLEOTIDE SEQUENCE [LARGE SCALE GENOMIC DNA]</scope>
    <source>
        <strain evidence="3">Cs_M1</strain>
        <tissue evidence="3">Blood</tissue>
    </source>
</reference>
<gene>
    <name evidence="3" type="ORF">J4Q44_G00015710</name>
</gene>
<evidence type="ECO:0000313" key="3">
    <source>
        <dbReference type="EMBL" id="KAK6329593.1"/>
    </source>
</evidence>
<dbReference type="InterPro" id="IPR018159">
    <property type="entry name" value="Spectrin/alpha-actinin"/>
</dbReference>
<keyword evidence="2" id="KW-0009">Actin-binding</keyword>
<dbReference type="SUPFAM" id="SSF46966">
    <property type="entry name" value="Spectrin repeat"/>
    <property type="match status" value="2"/>
</dbReference>
<dbReference type="EMBL" id="JAGTTL010000001">
    <property type="protein sequence ID" value="KAK6329593.1"/>
    <property type="molecule type" value="Genomic_DNA"/>
</dbReference>
<dbReference type="InterPro" id="IPR002017">
    <property type="entry name" value="Spectrin_repeat"/>
</dbReference>
<keyword evidence="4" id="KW-1185">Reference proteome</keyword>
<dbReference type="Gene3D" id="1.20.58.60">
    <property type="match status" value="1"/>
</dbReference>
<dbReference type="CDD" id="cd00176">
    <property type="entry name" value="SPEC"/>
    <property type="match status" value="1"/>
</dbReference>
<name>A0AAN8MG58_9TELE</name>
<dbReference type="AlphaFoldDB" id="A0AAN8MG58"/>
<dbReference type="PANTHER" id="PTHR11915">
    <property type="entry name" value="SPECTRIN/FILAMIN RELATED CYTOSKELETAL PROTEIN"/>
    <property type="match status" value="1"/>
</dbReference>
<evidence type="ECO:0000256" key="2">
    <source>
        <dbReference type="ARBA" id="ARBA00023203"/>
    </source>
</evidence>
<evidence type="ECO:0000256" key="1">
    <source>
        <dbReference type="ARBA" id="ARBA00022737"/>
    </source>
</evidence>
<sequence length="199" mass="22900">MWIVGKQQELKEGCNIQRDLKDFENTFIQLNQTGELLNSKLNPSSDLVKKQLSQLRDQWQALKQTAANQHRALGGTRNLQEFNRKVDKLEAWIKEKEEEQSLMKVLGENTNKLHLTRKVLDLKQVSALGWTSSCTGTLHEEINHLALKTGETGEDGGQEHLSTRRKHVNKMWLKVHSLLKDYHEDLQLALEVSSFYPTS</sequence>
<dbReference type="Proteomes" id="UP001356427">
    <property type="component" value="Unassembled WGS sequence"/>
</dbReference>
<organism evidence="3 4">
    <name type="scientific">Coregonus suidteri</name>
    <dbReference type="NCBI Taxonomy" id="861788"/>
    <lineage>
        <taxon>Eukaryota</taxon>
        <taxon>Metazoa</taxon>
        <taxon>Chordata</taxon>
        <taxon>Craniata</taxon>
        <taxon>Vertebrata</taxon>
        <taxon>Euteleostomi</taxon>
        <taxon>Actinopterygii</taxon>
        <taxon>Neopterygii</taxon>
        <taxon>Teleostei</taxon>
        <taxon>Protacanthopterygii</taxon>
        <taxon>Salmoniformes</taxon>
        <taxon>Salmonidae</taxon>
        <taxon>Coregoninae</taxon>
        <taxon>Coregonus</taxon>
    </lineage>
</organism>
<dbReference type="Pfam" id="PF00435">
    <property type="entry name" value="Spectrin"/>
    <property type="match status" value="1"/>
</dbReference>
<keyword evidence="1" id="KW-0677">Repeat</keyword>
<accession>A0AAN8MG58</accession>
<comment type="caution">
    <text evidence="3">The sequence shown here is derived from an EMBL/GenBank/DDBJ whole genome shotgun (WGS) entry which is preliminary data.</text>
</comment>